<accession>A0ABW1SQL2</accession>
<name>A0ABW1SQL2_9LACO</name>
<gene>
    <name evidence="1" type="ORF">ACFP1G_02805</name>
</gene>
<dbReference type="RefSeq" id="WP_125691989.1">
    <property type="nucleotide sequence ID" value="NZ_JBHSSK010000007.1"/>
</dbReference>
<organism evidence="1 2">
    <name type="scientific">Levilactobacillus tongjiangensis</name>
    <dbReference type="NCBI Taxonomy" id="2486023"/>
    <lineage>
        <taxon>Bacteria</taxon>
        <taxon>Bacillati</taxon>
        <taxon>Bacillota</taxon>
        <taxon>Bacilli</taxon>
        <taxon>Lactobacillales</taxon>
        <taxon>Lactobacillaceae</taxon>
        <taxon>Levilactobacillus</taxon>
    </lineage>
</organism>
<proteinExistence type="predicted"/>
<protein>
    <recommendedName>
        <fullName evidence="3">CopG family transcriptional regulator</fullName>
    </recommendedName>
</protein>
<evidence type="ECO:0000313" key="2">
    <source>
        <dbReference type="Proteomes" id="UP001596254"/>
    </source>
</evidence>
<comment type="caution">
    <text evidence="1">The sequence shown here is derived from an EMBL/GenBank/DDBJ whole genome shotgun (WGS) entry which is preliminary data.</text>
</comment>
<keyword evidence="2" id="KW-1185">Reference proteome</keyword>
<evidence type="ECO:0000313" key="1">
    <source>
        <dbReference type="EMBL" id="MFC6206407.1"/>
    </source>
</evidence>
<sequence length="77" mass="8955">MGQVISIQFDAELDALLTTYTENHGMSKAAYIQQVVSERLVEWESELVLRQALKDWQADGFRTKSWQETLQELHLDD</sequence>
<dbReference type="Proteomes" id="UP001596254">
    <property type="component" value="Unassembled WGS sequence"/>
</dbReference>
<reference evidence="2" key="1">
    <citation type="journal article" date="2019" name="Int. J. Syst. Evol. Microbiol.">
        <title>The Global Catalogue of Microorganisms (GCM) 10K type strain sequencing project: providing services to taxonomists for standard genome sequencing and annotation.</title>
        <authorList>
            <consortium name="The Broad Institute Genomics Platform"/>
            <consortium name="The Broad Institute Genome Sequencing Center for Infectious Disease"/>
            <person name="Wu L."/>
            <person name="Ma J."/>
        </authorList>
    </citation>
    <scope>NUCLEOTIDE SEQUENCE [LARGE SCALE GENOMIC DNA]</scope>
    <source>
        <strain evidence="2">CCM 8905</strain>
    </source>
</reference>
<evidence type="ECO:0008006" key="3">
    <source>
        <dbReference type="Google" id="ProtNLM"/>
    </source>
</evidence>
<dbReference type="EMBL" id="JBHSSK010000007">
    <property type="protein sequence ID" value="MFC6206407.1"/>
    <property type="molecule type" value="Genomic_DNA"/>
</dbReference>